<dbReference type="Proteomes" id="UP001234989">
    <property type="component" value="Chromosome 3"/>
</dbReference>
<evidence type="ECO:0000313" key="1">
    <source>
        <dbReference type="EMBL" id="WMV19095.1"/>
    </source>
</evidence>
<reference evidence="1" key="1">
    <citation type="submission" date="2023-08" db="EMBL/GenBank/DDBJ databases">
        <title>A de novo genome assembly of Solanum verrucosum Schlechtendal, a Mexican diploid species geographically isolated from the other diploid A-genome species in potato relatives.</title>
        <authorList>
            <person name="Hosaka K."/>
        </authorList>
    </citation>
    <scope>NUCLEOTIDE SEQUENCE</scope>
    <source>
        <tissue evidence="1">Young leaves</tissue>
    </source>
</reference>
<sequence>MRIYKTSWMNFKRCLRSCILLMLSIWSWLHTCSKVLLGYGLISKRIIGLKGDTIVELGCV</sequence>
<gene>
    <name evidence="1" type="ORF">MTR67_012480</name>
</gene>
<name>A0AAF0QD40_SOLVR</name>
<dbReference type="EMBL" id="CP133614">
    <property type="protein sequence ID" value="WMV19095.1"/>
    <property type="molecule type" value="Genomic_DNA"/>
</dbReference>
<organism evidence="1 2">
    <name type="scientific">Solanum verrucosum</name>
    <dbReference type="NCBI Taxonomy" id="315347"/>
    <lineage>
        <taxon>Eukaryota</taxon>
        <taxon>Viridiplantae</taxon>
        <taxon>Streptophyta</taxon>
        <taxon>Embryophyta</taxon>
        <taxon>Tracheophyta</taxon>
        <taxon>Spermatophyta</taxon>
        <taxon>Magnoliopsida</taxon>
        <taxon>eudicotyledons</taxon>
        <taxon>Gunneridae</taxon>
        <taxon>Pentapetalae</taxon>
        <taxon>asterids</taxon>
        <taxon>lamiids</taxon>
        <taxon>Solanales</taxon>
        <taxon>Solanaceae</taxon>
        <taxon>Solanoideae</taxon>
        <taxon>Solaneae</taxon>
        <taxon>Solanum</taxon>
    </lineage>
</organism>
<evidence type="ECO:0000313" key="2">
    <source>
        <dbReference type="Proteomes" id="UP001234989"/>
    </source>
</evidence>
<accession>A0AAF0QD40</accession>
<keyword evidence="2" id="KW-1185">Reference proteome</keyword>
<dbReference type="AlphaFoldDB" id="A0AAF0QD40"/>
<proteinExistence type="predicted"/>
<protein>
    <submittedName>
        <fullName evidence="1">Uncharacterized protein</fullName>
    </submittedName>
</protein>